<dbReference type="InterPro" id="IPR009072">
    <property type="entry name" value="Histone-fold"/>
</dbReference>
<comment type="caution">
    <text evidence="5">The sequence shown here is derived from an EMBL/GenBank/DDBJ whole genome shotgun (WGS) entry which is preliminary data.</text>
</comment>
<comment type="subcellular location">
    <subcellularLocation>
        <location evidence="1">Nucleus</location>
    </subcellularLocation>
</comment>
<keyword evidence="2" id="KW-0539">Nucleus</keyword>
<dbReference type="OrthoDB" id="636685at2759"/>
<reference evidence="5" key="1">
    <citation type="submission" date="2021-11" db="EMBL/GenBank/DDBJ databases">
        <authorList>
            <person name="Herlambang A."/>
            <person name="Guo Y."/>
            <person name="Takashima Y."/>
            <person name="Nishizawa T."/>
        </authorList>
    </citation>
    <scope>NUCLEOTIDE SEQUENCE</scope>
    <source>
        <strain evidence="5">E1425</strain>
    </source>
</reference>
<evidence type="ECO:0000313" key="6">
    <source>
        <dbReference type="Proteomes" id="UP000827284"/>
    </source>
</evidence>
<feature type="compositionally biased region" description="Basic and acidic residues" evidence="3">
    <location>
        <begin position="165"/>
        <end position="176"/>
    </location>
</feature>
<feature type="region of interest" description="Disordered" evidence="3">
    <location>
        <begin position="131"/>
        <end position="190"/>
    </location>
</feature>
<organism evidence="5 6">
    <name type="scientific">Entomortierella parvispora</name>
    <dbReference type="NCBI Taxonomy" id="205924"/>
    <lineage>
        <taxon>Eukaryota</taxon>
        <taxon>Fungi</taxon>
        <taxon>Fungi incertae sedis</taxon>
        <taxon>Mucoromycota</taxon>
        <taxon>Mortierellomycotina</taxon>
        <taxon>Mortierellomycetes</taxon>
        <taxon>Mortierellales</taxon>
        <taxon>Mortierellaceae</taxon>
        <taxon>Entomortierella</taxon>
    </lineage>
</organism>
<dbReference type="InterPro" id="IPR050568">
    <property type="entry name" value="Transcr_DNA_Rep_Reg"/>
</dbReference>
<feature type="domain" description="Transcription factor CBF/NF-Y/archaeal histone" evidence="4">
    <location>
        <begin position="43"/>
        <end position="107"/>
    </location>
</feature>
<sequence length="190" mass="20811">MAGSKSTAGASGRVQKKKPGPKAAAASAPAPAAVYRGSAKGVTELPVARIKRIIKEDKDIGLVSNDAVFLISLATEYFLESFTQKAFNLAKIEKKKSVFYKHLATAVTQHDSLEFLQDVIPKTMPLSEALERRQTAMEQEEQGGDMETGEGEDDDQEQQDDEEPRSETEDTSRPMSEDEELSAPDDMDED</sequence>
<dbReference type="CDD" id="cd23645">
    <property type="entry name" value="HFD_Dpb3-like"/>
    <property type="match status" value="1"/>
</dbReference>
<feature type="compositionally biased region" description="Acidic residues" evidence="3">
    <location>
        <begin position="177"/>
        <end position="190"/>
    </location>
</feature>
<evidence type="ECO:0000256" key="2">
    <source>
        <dbReference type="ARBA" id="ARBA00023242"/>
    </source>
</evidence>
<dbReference type="Gene3D" id="1.10.20.10">
    <property type="entry name" value="Histone, subunit A"/>
    <property type="match status" value="1"/>
</dbReference>
<dbReference type="GO" id="GO:0008623">
    <property type="term" value="C:CHRAC"/>
    <property type="evidence" value="ECO:0007669"/>
    <property type="project" value="TreeGrafter"/>
</dbReference>
<dbReference type="AlphaFoldDB" id="A0A9P3M2L7"/>
<feature type="compositionally biased region" description="Low complexity" evidence="3">
    <location>
        <begin position="21"/>
        <end position="32"/>
    </location>
</feature>
<feature type="compositionally biased region" description="Acidic residues" evidence="3">
    <location>
        <begin position="138"/>
        <end position="164"/>
    </location>
</feature>
<dbReference type="PANTHER" id="PTHR10252:SF54">
    <property type="entry name" value="CHROMATIN ACCESSIBILITY COMPLEX PROTEIN 1"/>
    <property type="match status" value="1"/>
</dbReference>
<accession>A0A9P3M2L7</accession>
<name>A0A9P3M2L7_9FUNG</name>
<dbReference type="SUPFAM" id="SSF47113">
    <property type="entry name" value="Histone-fold"/>
    <property type="match status" value="1"/>
</dbReference>
<dbReference type="Proteomes" id="UP000827284">
    <property type="component" value="Unassembled WGS sequence"/>
</dbReference>
<dbReference type="EMBL" id="BQFW01000015">
    <property type="protein sequence ID" value="GJJ79060.1"/>
    <property type="molecule type" value="Genomic_DNA"/>
</dbReference>
<evidence type="ECO:0000256" key="1">
    <source>
        <dbReference type="ARBA" id="ARBA00004123"/>
    </source>
</evidence>
<dbReference type="Pfam" id="PF00808">
    <property type="entry name" value="CBFD_NFYB_HMF"/>
    <property type="match status" value="1"/>
</dbReference>
<evidence type="ECO:0000259" key="4">
    <source>
        <dbReference type="Pfam" id="PF00808"/>
    </source>
</evidence>
<protein>
    <submittedName>
        <fullName evidence="5">DNA polymerase epsilon subunit 4</fullName>
    </submittedName>
</protein>
<proteinExistence type="predicted"/>
<dbReference type="GO" id="GO:0046982">
    <property type="term" value="F:protein heterodimerization activity"/>
    <property type="evidence" value="ECO:0007669"/>
    <property type="project" value="InterPro"/>
</dbReference>
<reference evidence="5" key="2">
    <citation type="journal article" date="2022" name="Microbiol. Resour. Announc.">
        <title>Whole-Genome Sequence of Entomortierella parvispora E1425, a Mucoromycotan Fungus Associated with Burkholderiaceae-Related Endosymbiotic Bacteria.</title>
        <authorList>
            <person name="Herlambang A."/>
            <person name="Guo Y."/>
            <person name="Takashima Y."/>
            <person name="Narisawa K."/>
            <person name="Ohta H."/>
            <person name="Nishizawa T."/>
        </authorList>
    </citation>
    <scope>NUCLEOTIDE SEQUENCE</scope>
    <source>
        <strain evidence="5">E1425</strain>
    </source>
</reference>
<dbReference type="InterPro" id="IPR003958">
    <property type="entry name" value="CBFA_NFYB_domain"/>
</dbReference>
<dbReference type="PANTHER" id="PTHR10252">
    <property type="entry name" value="HISTONE-LIKE TRANSCRIPTION FACTOR CCAAT-RELATED"/>
    <property type="match status" value="1"/>
</dbReference>
<evidence type="ECO:0000313" key="5">
    <source>
        <dbReference type="EMBL" id="GJJ79060.1"/>
    </source>
</evidence>
<gene>
    <name evidence="5" type="ORF">EMPS_11419</name>
</gene>
<keyword evidence="6" id="KW-1185">Reference proteome</keyword>
<feature type="region of interest" description="Disordered" evidence="3">
    <location>
        <begin position="1"/>
        <end position="32"/>
    </location>
</feature>
<dbReference type="GO" id="GO:0006261">
    <property type="term" value="P:DNA-templated DNA replication"/>
    <property type="evidence" value="ECO:0007669"/>
    <property type="project" value="TreeGrafter"/>
</dbReference>
<evidence type="ECO:0000256" key="3">
    <source>
        <dbReference type="SAM" id="MobiDB-lite"/>
    </source>
</evidence>